<dbReference type="AlphaFoldDB" id="A0ABD0K3N3"/>
<proteinExistence type="predicted"/>
<keyword evidence="1" id="KW-0732">Signal</keyword>
<accession>A0ABD0K3N3</accession>
<protein>
    <submittedName>
        <fullName evidence="2">Uncharacterized protein</fullName>
    </submittedName>
</protein>
<name>A0ABD0K3N3_9CAEN</name>
<sequence>MATFGSSLTVLMLGVLIMHISAVGAASLGNVDISLTTASVTTTSPKKTCASIHGVCLPDNSDIYCAGGADHSAVCPLSRGQYCCTKLL</sequence>
<keyword evidence="3" id="KW-1185">Reference proteome</keyword>
<comment type="caution">
    <text evidence="2">The sequence shown here is derived from an EMBL/GenBank/DDBJ whole genome shotgun (WGS) entry which is preliminary data.</text>
</comment>
<evidence type="ECO:0000256" key="1">
    <source>
        <dbReference type="SAM" id="SignalP"/>
    </source>
</evidence>
<dbReference type="EMBL" id="JACVVK020000263">
    <property type="protein sequence ID" value="KAK7481382.1"/>
    <property type="molecule type" value="Genomic_DNA"/>
</dbReference>
<reference evidence="2 3" key="1">
    <citation type="journal article" date="2023" name="Sci. Data">
        <title>Genome assembly of the Korean intertidal mud-creeper Batillaria attramentaria.</title>
        <authorList>
            <person name="Patra A.K."/>
            <person name="Ho P.T."/>
            <person name="Jun S."/>
            <person name="Lee S.J."/>
            <person name="Kim Y."/>
            <person name="Won Y.J."/>
        </authorList>
    </citation>
    <scope>NUCLEOTIDE SEQUENCE [LARGE SCALE GENOMIC DNA]</scope>
    <source>
        <strain evidence="2">Wonlab-2016</strain>
    </source>
</reference>
<evidence type="ECO:0000313" key="2">
    <source>
        <dbReference type="EMBL" id="KAK7481382.1"/>
    </source>
</evidence>
<feature type="signal peptide" evidence="1">
    <location>
        <begin position="1"/>
        <end position="25"/>
    </location>
</feature>
<feature type="chain" id="PRO_5044890407" evidence="1">
    <location>
        <begin position="26"/>
        <end position="88"/>
    </location>
</feature>
<evidence type="ECO:0000313" key="3">
    <source>
        <dbReference type="Proteomes" id="UP001519460"/>
    </source>
</evidence>
<dbReference type="Proteomes" id="UP001519460">
    <property type="component" value="Unassembled WGS sequence"/>
</dbReference>
<organism evidence="2 3">
    <name type="scientific">Batillaria attramentaria</name>
    <dbReference type="NCBI Taxonomy" id="370345"/>
    <lineage>
        <taxon>Eukaryota</taxon>
        <taxon>Metazoa</taxon>
        <taxon>Spiralia</taxon>
        <taxon>Lophotrochozoa</taxon>
        <taxon>Mollusca</taxon>
        <taxon>Gastropoda</taxon>
        <taxon>Caenogastropoda</taxon>
        <taxon>Sorbeoconcha</taxon>
        <taxon>Cerithioidea</taxon>
        <taxon>Batillariidae</taxon>
        <taxon>Batillaria</taxon>
    </lineage>
</organism>
<gene>
    <name evidence="2" type="ORF">BaRGS_00027338</name>
</gene>